<comment type="caution">
    <text evidence="2">The sequence shown here is derived from an EMBL/GenBank/DDBJ whole genome shotgun (WGS) entry which is preliminary data.</text>
</comment>
<evidence type="ECO:0000313" key="2">
    <source>
        <dbReference type="EMBL" id="RYC74800.1"/>
    </source>
</evidence>
<keyword evidence="3" id="KW-1185">Reference proteome</keyword>
<protein>
    <recommendedName>
        <fullName evidence="4">Prepilin-type N-terminal cleavage/methylation domain-containing protein</fullName>
    </recommendedName>
</protein>
<dbReference type="RefSeq" id="WP_129734776.1">
    <property type="nucleotide sequence ID" value="NZ_PRLM01000003.1"/>
</dbReference>
<organism evidence="2 3">
    <name type="scientific">Candidatus Nanosyncoccus alces</name>
    <dbReference type="NCBI Taxonomy" id="2171997"/>
    <lineage>
        <taxon>Bacteria</taxon>
        <taxon>Candidatus Saccharimonadota</taxon>
        <taxon>Candidatus Nanosyncoccalia</taxon>
        <taxon>Candidatus Nanosyncoccales</taxon>
        <taxon>Candidatus Nanosyncoccaceae</taxon>
        <taxon>Candidatus Nanosyncoccus</taxon>
    </lineage>
</organism>
<keyword evidence="1" id="KW-1133">Transmembrane helix</keyword>
<dbReference type="PROSITE" id="PS00409">
    <property type="entry name" value="PROKAR_NTER_METHYL"/>
    <property type="match status" value="1"/>
</dbReference>
<name>A0ABY0FPJ4_9BACT</name>
<evidence type="ECO:0000256" key="1">
    <source>
        <dbReference type="SAM" id="Phobius"/>
    </source>
</evidence>
<accession>A0ABY0FPJ4</accession>
<dbReference type="Proteomes" id="UP001191019">
    <property type="component" value="Unassembled WGS sequence"/>
</dbReference>
<gene>
    <name evidence="2" type="ORF">G3RUM_00346</name>
</gene>
<reference evidence="2 3" key="1">
    <citation type="journal article" date="2018" name="bioRxiv">
        <title>Evidence of independent acquisition and adaption of ultra-small bacteria to human hosts across the highly diverse yet reduced genomes of the phylum Saccharibacteria.</title>
        <authorList>
            <person name="McLean J.S."/>
            <person name="Bor B."/>
            <person name="To T.T."/>
            <person name="Liu Q."/>
            <person name="Kearns K.A."/>
            <person name="Solden L.M."/>
            <person name="Wrighton K.C."/>
            <person name="He X."/>
            <person name="Shi W."/>
        </authorList>
    </citation>
    <scope>NUCLEOTIDE SEQUENCE [LARGE SCALE GENOMIC DNA]</scope>
    <source>
        <strain evidence="2 3">TM7_G3_2_Rum_HOT_351B</strain>
    </source>
</reference>
<reference evidence="2 3" key="2">
    <citation type="journal article" date="2020" name="Cell Rep.">
        <title>Acquisition and Adaptation of Ultra-small Parasitic Reduced Genome Bacteria to Mammalian Hosts.</title>
        <authorList>
            <person name="McLean J.S."/>
            <person name="Bor B."/>
            <person name="Kerns K.A."/>
            <person name="Liu Q."/>
            <person name="To T.T."/>
            <person name="Solden L."/>
            <person name="Hendrickson E.L."/>
            <person name="Wrighton K."/>
            <person name="Shi W."/>
            <person name="He X."/>
        </authorList>
    </citation>
    <scope>NUCLEOTIDE SEQUENCE [LARGE SCALE GENOMIC DNA]</scope>
    <source>
        <strain evidence="2 3">TM7_G3_2_Rum_HOT_351B</strain>
    </source>
</reference>
<dbReference type="InterPro" id="IPR012902">
    <property type="entry name" value="N_methyl_site"/>
</dbReference>
<keyword evidence="1" id="KW-0812">Transmembrane</keyword>
<proteinExistence type="predicted"/>
<evidence type="ECO:0008006" key="4">
    <source>
        <dbReference type="Google" id="ProtNLM"/>
    </source>
</evidence>
<feature type="transmembrane region" description="Helical" evidence="1">
    <location>
        <begin position="12"/>
        <end position="33"/>
    </location>
</feature>
<keyword evidence="1" id="KW-0472">Membrane</keyword>
<evidence type="ECO:0000313" key="3">
    <source>
        <dbReference type="Proteomes" id="UP001191019"/>
    </source>
</evidence>
<dbReference type="EMBL" id="PRLM01000003">
    <property type="protein sequence ID" value="RYC74800.1"/>
    <property type="molecule type" value="Genomic_DNA"/>
</dbReference>
<sequence length="265" mass="28511">MRKIRSKRGFTLVELSLSIAFIAILSITIALIINDAISTYRRGLTLNQINTVGMDLVDDIRAAIQNSPASIPSVCKDEDIMGCISITKRADVELGGETIEDVPVLGAFCTGRYSYIWNTGYFFMGGDAIVDAEQAKLSGYDGGSFRLIKIRDDERAVCNSELDSENVFDGIDVAGEDVVTVLLSDDGANSLALYDFSVFEPAISDANNSAFYSMSFILGTVQGGVNVMSNGNFCTAPEDLENAGVENFDYCAINKFNFAAQANGG</sequence>